<dbReference type="FunFam" id="3.40.190.10:FF:000078">
    <property type="entry name" value="glutamate receptor ionotropic, NMDA 3B"/>
    <property type="match status" value="1"/>
</dbReference>
<evidence type="ECO:0000256" key="6">
    <source>
        <dbReference type="ARBA" id="ARBA00022898"/>
    </source>
</evidence>
<keyword evidence="7 25" id="KW-1133">Transmembrane helix</keyword>
<keyword evidence="18" id="KW-0407">Ion channel</keyword>
<dbReference type="Proteomes" id="UP001634394">
    <property type="component" value="Unassembled WGS sequence"/>
</dbReference>
<feature type="transmembrane region" description="Helical" evidence="25">
    <location>
        <begin position="620"/>
        <end position="644"/>
    </location>
</feature>
<dbReference type="Pfam" id="PF00060">
    <property type="entry name" value="Lig_chan"/>
    <property type="match status" value="1"/>
</dbReference>
<feature type="domain" description="Ionotropic glutamate receptor L-glutamate and glycine-binding" evidence="27">
    <location>
        <begin position="512"/>
        <end position="567"/>
    </location>
</feature>
<evidence type="ECO:0000256" key="13">
    <source>
        <dbReference type="ARBA" id="ARBA00023170"/>
    </source>
</evidence>
<dbReference type="GO" id="GO:0045211">
    <property type="term" value="C:postsynaptic membrane"/>
    <property type="evidence" value="ECO:0007669"/>
    <property type="project" value="UniProtKB-SubCell"/>
</dbReference>
<keyword evidence="10" id="KW-0406">Ion transport</keyword>
<dbReference type="FunFam" id="3.20.20.10:FF:000008">
    <property type="entry name" value="Ornithine decarboxylase"/>
    <property type="match status" value="1"/>
</dbReference>
<evidence type="ECO:0000256" key="24">
    <source>
        <dbReference type="SAM" id="MobiDB-lite"/>
    </source>
</evidence>
<dbReference type="EC" id="4.1.1.17" evidence="21"/>
<evidence type="ECO:0000256" key="15">
    <source>
        <dbReference type="ARBA" id="ARBA00023239"/>
    </source>
</evidence>
<dbReference type="SUPFAM" id="SSF53822">
    <property type="entry name" value="Periplasmic binding protein-like I"/>
    <property type="match status" value="1"/>
</dbReference>
<keyword evidence="8" id="KW-0770">Synapse</keyword>
<dbReference type="Gene3D" id="1.10.287.70">
    <property type="match status" value="1"/>
</dbReference>
<comment type="cofactor">
    <cofactor evidence="1">
        <name>pyridoxal 5'-phosphate</name>
        <dbReference type="ChEBI" id="CHEBI:597326"/>
    </cofactor>
</comment>
<evidence type="ECO:0000259" key="26">
    <source>
        <dbReference type="SMART" id="SM00079"/>
    </source>
</evidence>
<dbReference type="PRINTS" id="PR01182">
    <property type="entry name" value="ORNDCRBXLASE"/>
</dbReference>
<dbReference type="Pfam" id="PF02784">
    <property type="entry name" value="Orn_Arg_deC_N"/>
    <property type="match status" value="1"/>
</dbReference>
<evidence type="ECO:0000256" key="20">
    <source>
        <dbReference type="ARBA" id="ARBA00034115"/>
    </source>
</evidence>
<dbReference type="Pfam" id="PF01094">
    <property type="entry name" value="ANF_receptor"/>
    <property type="match status" value="1"/>
</dbReference>
<comment type="catalytic activity">
    <reaction evidence="23">
        <text>L-ornithine + H(+) = putrescine + CO2</text>
        <dbReference type="Rhea" id="RHEA:22964"/>
        <dbReference type="ChEBI" id="CHEBI:15378"/>
        <dbReference type="ChEBI" id="CHEBI:16526"/>
        <dbReference type="ChEBI" id="CHEBI:46911"/>
        <dbReference type="ChEBI" id="CHEBI:326268"/>
        <dbReference type="EC" id="4.1.1.17"/>
    </reaction>
</comment>
<feature type="domain" description="Ionotropic glutamate receptor C-terminal" evidence="26">
    <location>
        <begin position="499"/>
        <end position="850"/>
    </location>
</feature>
<keyword evidence="17" id="KW-1071">Ligand-gated ion channel</keyword>
<keyword evidence="13" id="KW-0675">Receptor</keyword>
<dbReference type="GO" id="GO:0004586">
    <property type="term" value="F:ornithine decarboxylase activity"/>
    <property type="evidence" value="ECO:0007669"/>
    <property type="project" value="UniProtKB-EC"/>
</dbReference>
<keyword evidence="6" id="KW-0663">Pyridoxal phosphate</keyword>
<keyword evidence="5 25" id="KW-0812">Transmembrane</keyword>
<evidence type="ECO:0000256" key="9">
    <source>
        <dbReference type="ARBA" id="ARBA00023054"/>
    </source>
</evidence>
<dbReference type="Gene3D" id="3.40.190.10">
    <property type="entry name" value="Periplasmic binding protein-like II"/>
    <property type="match status" value="2"/>
</dbReference>
<organism evidence="28 29">
    <name type="scientific">Sinanodonta woodiana</name>
    <name type="common">Chinese pond mussel</name>
    <name type="synonym">Anodonta woodiana</name>
    <dbReference type="NCBI Taxonomy" id="1069815"/>
    <lineage>
        <taxon>Eukaryota</taxon>
        <taxon>Metazoa</taxon>
        <taxon>Spiralia</taxon>
        <taxon>Lophotrochozoa</taxon>
        <taxon>Mollusca</taxon>
        <taxon>Bivalvia</taxon>
        <taxon>Autobranchia</taxon>
        <taxon>Heteroconchia</taxon>
        <taxon>Palaeoheterodonta</taxon>
        <taxon>Unionida</taxon>
        <taxon>Unionoidea</taxon>
        <taxon>Unionidae</taxon>
        <taxon>Unioninae</taxon>
        <taxon>Sinanodonta</taxon>
    </lineage>
</organism>
<feature type="region of interest" description="Disordered" evidence="24">
    <location>
        <begin position="1010"/>
        <end position="1041"/>
    </location>
</feature>
<evidence type="ECO:0000256" key="25">
    <source>
        <dbReference type="SAM" id="Phobius"/>
    </source>
</evidence>
<name>A0ABD3W6G3_SINWO</name>
<feature type="transmembrane region" description="Helical" evidence="25">
    <location>
        <begin position="694"/>
        <end position="714"/>
    </location>
</feature>
<comment type="subunit">
    <text evidence="22">Homodimer. Only the dimer is catalytically active, as the active sites are constructed of residues from both monomers.</text>
</comment>
<dbReference type="SUPFAM" id="SSF53850">
    <property type="entry name" value="Periplasmic binding protein-like II"/>
    <property type="match status" value="1"/>
</dbReference>
<evidence type="ECO:0000256" key="7">
    <source>
        <dbReference type="ARBA" id="ARBA00022989"/>
    </source>
</evidence>
<dbReference type="PROSITE" id="PS00878">
    <property type="entry name" value="ODR_DC_2_1"/>
    <property type="match status" value="1"/>
</dbReference>
<dbReference type="InterPro" id="IPR000183">
    <property type="entry name" value="Orn/DAP/Arg_de-COase"/>
</dbReference>
<dbReference type="SUPFAM" id="SSF51419">
    <property type="entry name" value="PLP-binding barrel"/>
    <property type="match status" value="1"/>
</dbReference>
<feature type="compositionally biased region" description="Low complexity" evidence="24">
    <location>
        <begin position="1010"/>
        <end position="1021"/>
    </location>
</feature>
<evidence type="ECO:0000256" key="8">
    <source>
        <dbReference type="ARBA" id="ARBA00023018"/>
    </source>
</evidence>
<evidence type="ECO:0000256" key="18">
    <source>
        <dbReference type="ARBA" id="ARBA00023303"/>
    </source>
</evidence>
<keyword evidence="9" id="KW-0175">Coiled coil</keyword>
<dbReference type="InterPro" id="IPR002433">
    <property type="entry name" value="Orn_de-COase"/>
</dbReference>
<dbReference type="InterPro" id="IPR019594">
    <property type="entry name" value="Glu/Gly-bd"/>
</dbReference>
<evidence type="ECO:0000256" key="3">
    <source>
        <dbReference type="ARBA" id="ARBA00008872"/>
    </source>
</evidence>
<evidence type="ECO:0000313" key="29">
    <source>
        <dbReference type="Proteomes" id="UP001634394"/>
    </source>
</evidence>
<comment type="pathway">
    <text evidence="20">Amine and polyamine biosynthesis; putrescine biosynthesis via L-ornithine pathway; putrescine from L-ornithine: step 1/1.</text>
</comment>
<dbReference type="InterPro" id="IPR028082">
    <property type="entry name" value="Peripla_BP_I"/>
</dbReference>
<keyword evidence="15" id="KW-0456">Lyase</keyword>
<sequence>MKICIGNNCVVDLLPFQKTHKTLVEEKLVLHERKGREEAFLLGDLGDIISKYKHWVKKLPRVELFYAVKCNDDYAVLKVLSDIGSGFDCASKSELKKILKLGVQPSRIIYANPCKQTSYIRYAAKHHVSLMTFDNEFELHKVKKNYPGAKLVLRILPQRTFKVECDLGTKFGCDPSEAHQLFEAARNLGLDVVGVRSIYKENIIDLRPNLDGLANEVYTLIGQRIIHKVHVICQDTLINDGFVEMFSRISQEDGFNNSHVTTIPTIENDTKLLDRALLEVSSSDKQLFVLHCTGDIFGSLMRMADAAGLLDTGYAWIVTHAALTVDLDTIDHVPPSLLAIKINENDNYTDILKSTVDMIQQMMERIILDKKGKEAEAAIQSFLRAGNFSMMKKNNSLFDKEGIRRNVTYQLLNMVTSQSSGLAWSPVDYIRGHSLDTDTIMWPSQHIFGPMRRKRVHVTVVTKESKPFVFISGPVESRYSCPGEIACIELYTDDPHIIGFIVGKFKDGIDKMDGYYRTFCCEGVVMEMLQKISKELKFDFVVYFKNDSSYGHLMNGTWTGMVGDVLSGAADIIAGALSTSSSRLNAISFTHSFYHSGFNMVSLRNGIHISTTAFLCPFNIWEWLCIFATASTTAVATALLEWNSPFGLNPKGRRTGSNYSLGSGISMVYSIWFRHSVKIKYPKSWPSKIVQNCWAWMAIFLVASYTANLAAIMAGNSNQEETYHILDSRLHEKRIAVLPKSAAEVFTKTVNNDLGVKLQRHYVHSVQEAFRKLRDDDIDLFLDDHTLLEYHMHSEDTDCSLKYAGRLFGDESYAFGVKKGSWLKEQLSTLVLKYVKSGIIDELKWRYLKNKRRCVNKLQSSVVWKKFGLEHTVGLFVMLLVAMGMSLILLGCEHLVYISLVPKVRIKPINSLWKSKKIAFVSQRLYRSIVSDEFVSARQTAIEMIDIVKRRHFIRLFQKNELLEKRNEINLIKRKKQGIGDIAENLVTLKRLLAKPQEISETISNGPFTISSGDVTSTSSHSVEHDSNRGLSNFTDTNFSSSEANKSQDKFLNSKYHHNLGHDNPAVSEEDDLDNYSIRYHREDVTLKDTRSSGVETGSSDSDVVRYTDETRMKSQTGWVFDKWPTQILDRSILLTRVPRTLPSFALADQFSNTNQMVNTESLRSTSSGSNWLTRGNDYFSRNIEMKDNRVKSTIRRHTMTDFHVSSSAGLDKCAFEALSKADILVLWKQSEIELQTQLNQIEAQNKYMRQIIKLHELSSRDKEKCAEQNEAAIKF</sequence>
<dbReference type="Pfam" id="PF10613">
    <property type="entry name" value="Lig_chan-Glu_bd"/>
    <property type="match status" value="1"/>
</dbReference>
<dbReference type="InterPro" id="IPR001828">
    <property type="entry name" value="ANF_lig-bd_rcpt"/>
</dbReference>
<evidence type="ECO:0000256" key="22">
    <source>
        <dbReference type="ARBA" id="ARBA00046672"/>
    </source>
</evidence>
<dbReference type="PANTHER" id="PTHR11482">
    <property type="entry name" value="ARGININE/DIAMINOPIMELATE/ORNITHINE DECARBOXYLASE"/>
    <property type="match status" value="1"/>
</dbReference>
<feature type="compositionally biased region" description="Polar residues" evidence="24">
    <location>
        <begin position="1029"/>
        <end position="1041"/>
    </location>
</feature>
<dbReference type="InterPro" id="IPR001320">
    <property type="entry name" value="Iontro_rcpt_C"/>
</dbReference>
<dbReference type="SMART" id="SM00079">
    <property type="entry name" value="PBPe"/>
    <property type="match status" value="1"/>
</dbReference>
<dbReference type="PRINTS" id="PR01179">
    <property type="entry name" value="ODADCRBXLASE"/>
</dbReference>
<reference evidence="28 29" key="1">
    <citation type="submission" date="2024-11" db="EMBL/GenBank/DDBJ databases">
        <title>Chromosome-level genome assembly of the freshwater bivalve Anodonta woodiana.</title>
        <authorList>
            <person name="Chen X."/>
        </authorList>
    </citation>
    <scope>NUCLEOTIDE SEQUENCE [LARGE SCALE GENOMIC DNA]</scope>
    <source>
        <strain evidence="28">MN2024</strain>
        <tissue evidence="28">Gills</tissue>
    </source>
</reference>
<evidence type="ECO:0000256" key="5">
    <source>
        <dbReference type="ARBA" id="ARBA00022692"/>
    </source>
</evidence>
<gene>
    <name evidence="28" type="ORF">ACJMK2_041171</name>
</gene>
<dbReference type="Gene3D" id="3.20.20.10">
    <property type="entry name" value="Alanine racemase"/>
    <property type="match status" value="1"/>
</dbReference>
<dbReference type="GO" id="GO:0034220">
    <property type="term" value="P:monoatomic ion transmembrane transport"/>
    <property type="evidence" value="ECO:0007669"/>
    <property type="project" value="UniProtKB-KW"/>
</dbReference>
<keyword evidence="11" id="KW-0620">Polyamine biosynthesis</keyword>
<dbReference type="AlphaFoldDB" id="A0ABD3W6G3"/>
<evidence type="ECO:0000256" key="4">
    <source>
        <dbReference type="ARBA" id="ARBA00022448"/>
    </source>
</evidence>
<keyword evidence="29" id="KW-1185">Reference proteome</keyword>
<evidence type="ECO:0000256" key="12">
    <source>
        <dbReference type="ARBA" id="ARBA00023136"/>
    </source>
</evidence>
<keyword evidence="4" id="KW-0813">Transport</keyword>
<evidence type="ECO:0000256" key="17">
    <source>
        <dbReference type="ARBA" id="ARBA00023286"/>
    </source>
</evidence>
<evidence type="ECO:0000256" key="1">
    <source>
        <dbReference type="ARBA" id="ARBA00001933"/>
    </source>
</evidence>
<keyword evidence="16" id="KW-0628">Postsynaptic cell membrane</keyword>
<comment type="subcellular location">
    <subcellularLocation>
        <location evidence="2">Membrane</location>
        <topology evidence="2">Multi-pass membrane protein</topology>
    </subcellularLocation>
    <subcellularLocation>
        <location evidence="19">Postsynaptic cell membrane</location>
    </subcellularLocation>
</comment>
<dbReference type="GO" id="GO:0043226">
    <property type="term" value="C:organelle"/>
    <property type="evidence" value="ECO:0007669"/>
    <property type="project" value="UniProtKB-ARBA"/>
</dbReference>
<protein>
    <recommendedName>
        <fullName evidence="21">ornithine decarboxylase</fullName>
        <ecNumber evidence="21">4.1.1.17</ecNumber>
    </recommendedName>
</protein>
<dbReference type="PANTHER" id="PTHR11482:SF6">
    <property type="entry name" value="ORNITHINE DECARBOXYLASE 1-RELATED"/>
    <property type="match status" value="1"/>
</dbReference>
<evidence type="ECO:0000256" key="11">
    <source>
        <dbReference type="ARBA" id="ARBA00023115"/>
    </source>
</evidence>
<dbReference type="InterPro" id="IPR029066">
    <property type="entry name" value="PLP-binding_barrel"/>
</dbReference>
<proteinExistence type="inferred from homology"/>
<feature type="transmembrane region" description="Helical" evidence="25">
    <location>
        <begin position="656"/>
        <end position="674"/>
    </location>
</feature>
<evidence type="ECO:0000256" key="2">
    <source>
        <dbReference type="ARBA" id="ARBA00004141"/>
    </source>
</evidence>
<evidence type="ECO:0000256" key="19">
    <source>
        <dbReference type="ARBA" id="ARBA00034100"/>
    </source>
</evidence>
<comment type="caution">
    <text evidence="28">The sequence shown here is derived from an EMBL/GenBank/DDBJ whole genome shotgun (WGS) entry which is preliminary data.</text>
</comment>
<evidence type="ECO:0000256" key="23">
    <source>
        <dbReference type="ARBA" id="ARBA00049127"/>
    </source>
</evidence>
<dbReference type="GO" id="GO:0006596">
    <property type="term" value="P:polyamine biosynthetic process"/>
    <property type="evidence" value="ECO:0007669"/>
    <property type="project" value="UniProtKB-KW"/>
</dbReference>
<evidence type="ECO:0000256" key="10">
    <source>
        <dbReference type="ARBA" id="ARBA00023065"/>
    </source>
</evidence>
<dbReference type="SMART" id="SM00918">
    <property type="entry name" value="Lig_chan-Glu_bd"/>
    <property type="match status" value="1"/>
</dbReference>
<evidence type="ECO:0000256" key="21">
    <source>
        <dbReference type="ARBA" id="ARBA00034138"/>
    </source>
</evidence>
<evidence type="ECO:0000313" key="28">
    <source>
        <dbReference type="EMBL" id="KAL3868357.1"/>
    </source>
</evidence>
<comment type="similarity">
    <text evidence="3">Belongs to the Orn/Lys/Arg decarboxylase class-II family.</text>
</comment>
<dbReference type="InterPro" id="IPR022653">
    <property type="entry name" value="De-COase2_pyr-phos_BS"/>
</dbReference>
<evidence type="ECO:0000256" key="16">
    <source>
        <dbReference type="ARBA" id="ARBA00023257"/>
    </source>
</evidence>
<keyword evidence="14" id="KW-0325">Glycoprotein</keyword>
<dbReference type="EMBL" id="JBJQND010000008">
    <property type="protein sequence ID" value="KAL3868357.1"/>
    <property type="molecule type" value="Genomic_DNA"/>
</dbReference>
<feature type="transmembrane region" description="Helical" evidence="25">
    <location>
        <begin position="875"/>
        <end position="900"/>
    </location>
</feature>
<evidence type="ECO:0000259" key="27">
    <source>
        <dbReference type="SMART" id="SM00918"/>
    </source>
</evidence>
<dbReference type="InterPro" id="IPR022644">
    <property type="entry name" value="De-COase2_N"/>
</dbReference>
<keyword evidence="12 25" id="KW-0472">Membrane</keyword>
<dbReference type="Gene3D" id="3.40.50.2300">
    <property type="match status" value="1"/>
</dbReference>
<evidence type="ECO:0000256" key="14">
    <source>
        <dbReference type="ARBA" id="ARBA00023180"/>
    </source>
</evidence>
<accession>A0ABD3W6G3</accession>